<dbReference type="RefSeq" id="WP_189607949.1">
    <property type="nucleotide sequence ID" value="NZ_BMXR01000003.1"/>
</dbReference>
<keyword evidence="2" id="KW-1185">Reference proteome</keyword>
<evidence type="ECO:0000313" key="2">
    <source>
        <dbReference type="Proteomes" id="UP000626148"/>
    </source>
</evidence>
<protein>
    <submittedName>
        <fullName evidence="1">Uncharacterized protein</fullName>
    </submittedName>
</protein>
<dbReference type="EMBL" id="BMXR01000003">
    <property type="protein sequence ID" value="GGX49007.1"/>
    <property type="molecule type" value="Genomic_DNA"/>
</dbReference>
<organism evidence="1 2">
    <name type="scientific">Saccharospirillum salsuginis</name>
    <dbReference type="NCBI Taxonomy" id="418750"/>
    <lineage>
        <taxon>Bacteria</taxon>
        <taxon>Pseudomonadati</taxon>
        <taxon>Pseudomonadota</taxon>
        <taxon>Gammaproteobacteria</taxon>
        <taxon>Oceanospirillales</taxon>
        <taxon>Saccharospirillaceae</taxon>
        <taxon>Saccharospirillum</taxon>
    </lineage>
</organism>
<dbReference type="AlphaFoldDB" id="A0A918N8N6"/>
<comment type="caution">
    <text evidence="1">The sequence shown here is derived from an EMBL/GenBank/DDBJ whole genome shotgun (WGS) entry which is preliminary data.</text>
</comment>
<name>A0A918N8N6_9GAMM</name>
<evidence type="ECO:0000313" key="1">
    <source>
        <dbReference type="EMBL" id="GGX49007.1"/>
    </source>
</evidence>
<accession>A0A918N8N6</accession>
<proteinExistence type="predicted"/>
<sequence length="101" mass="11082">MYVLITSKPNEYQAIPGEGLSPVKQFDYFFFNKKRSVFTIAEVTGPGARVVIQEVGENGTRNSIPVKFFESFESVQAAEKELASLAQAGAMDTELVESEVA</sequence>
<reference evidence="1" key="1">
    <citation type="journal article" date="2014" name="Int. J. Syst. Evol. Microbiol.">
        <title>Complete genome sequence of Corynebacterium casei LMG S-19264T (=DSM 44701T), isolated from a smear-ripened cheese.</title>
        <authorList>
            <consortium name="US DOE Joint Genome Institute (JGI-PGF)"/>
            <person name="Walter F."/>
            <person name="Albersmeier A."/>
            <person name="Kalinowski J."/>
            <person name="Ruckert C."/>
        </authorList>
    </citation>
    <scope>NUCLEOTIDE SEQUENCE</scope>
    <source>
        <strain evidence="1">KCTC 22169</strain>
    </source>
</reference>
<dbReference type="Proteomes" id="UP000626148">
    <property type="component" value="Unassembled WGS sequence"/>
</dbReference>
<gene>
    <name evidence="1" type="ORF">GCM10007392_15310</name>
</gene>
<reference evidence="1" key="2">
    <citation type="submission" date="2020-09" db="EMBL/GenBank/DDBJ databases">
        <authorList>
            <person name="Sun Q."/>
            <person name="Kim S."/>
        </authorList>
    </citation>
    <scope>NUCLEOTIDE SEQUENCE</scope>
    <source>
        <strain evidence="1">KCTC 22169</strain>
    </source>
</reference>